<gene>
    <name evidence="2" type="ORF">AMATHDRAFT_147983</name>
</gene>
<dbReference type="OrthoDB" id="3003491at2759"/>
<evidence type="ECO:0000256" key="1">
    <source>
        <dbReference type="SAM" id="MobiDB-lite"/>
    </source>
</evidence>
<dbReference type="AlphaFoldDB" id="A0A2A9NNF3"/>
<keyword evidence="3" id="KW-1185">Reference proteome</keyword>
<feature type="region of interest" description="Disordered" evidence="1">
    <location>
        <begin position="1"/>
        <end position="68"/>
    </location>
</feature>
<dbReference type="EMBL" id="KZ302034">
    <property type="protein sequence ID" value="PFH49276.1"/>
    <property type="molecule type" value="Genomic_DNA"/>
</dbReference>
<evidence type="ECO:0000313" key="2">
    <source>
        <dbReference type="EMBL" id="PFH49276.1"/>
    </source>
</evidence>
<evidence type="ECO:0000313" key="3">
    <source>
        <dbReference type="Proteomes" id="UP000242287"/>
    </source>
</evidence>
<sequence>MSTQKFVGNEPVESFSKEETQKIDDETLTRQEASRDPAKQPGANKRAGAASRNPQCERSRGIKKKKKDVLLNSFHKSLDYDVTSQGG</sequence>
<reference evidence="2 3" key="1">
    <citation type="submission" date="2014-02" db="EMBL/GenBank/DDBJ databases">
        <title>Transposable element dynamics among asymbiotic and ectomycorrhizal Amanita fungi.</title>
        <authorList>
            <consortium name="DOE Joint Genome Institute"/>
            <person name="Hess J."/>
            <person name="Skrede I."/>
            <person name="Wolfe B."/>
            <person name="LaButti K."/>
            <person name="Ohm R.A."/>
            <person name="Grigoriev I.V."/>
            <person name="Pringle A."/>
        </authorList>
    </citation>
    <scope>NUCLEOTIDE SEQUENCE [LARGE SCALE GENOMIC DNA]</scope>
    <source>
        <strain evidence="2 3">SKay4041</strain>
    </source>
</reference>
<dbReference type="Proteomes" id="UP000242287">
    <property type="component" value="Unassembled WGS sequence"/>
</dbReference>
<proteinExistence type="predicted"/>
<name>A0A2A9NNF3_9AGAR</name>
<accession>A0A2A9NNF3</accession>
<protein>
    <submittedName>
        <fullName evidence="2">Uncharacterized protein</fullName>
    </submittedName>
</protein>
<feature type="compositionally biased region" description="Basic and acidic residues" evidence="1">
    <location>
        <begin position="15"/>
        <end position="38"/>
    </location>
</feature>
<organism evidence="2 3">
    <name type="scientific">Amanita thiersii Skay4041</name>
    <dbReference type="NCBI Taxonomy" id="703135"/>
    <lineage>
        <taxon>Eukaryota</taxon>
        <taxon>Fungi</taxon>
        <taxon>Dikarya</taxon>
        <taxon>Basidiomycota</taxon>
        <taxon>Agaricomycotina</taxon>
        <taxon>Agaricomycetes</taxon>
        <taxon>Agaricomycetidae</taxon>
        <taxon>Agaricales</taxon>
        <taxon>Pluteineae</taxon>
        <taxon>Amanitaceae</taxon>
        <taxon>Amanita</taxon>
    </lineage>
</organism>